<dbReference type="UniPathway" id="UPA00378"/>
<keyword evidence="13 18" id="KW-0472">Membrane</keyword>
<feature type="transmembrane region" description="Helical" evidence="18">
    <location>
        <begin position="530"/>
        <end position="552"/>
    </location>
</feature>
<evidence type="ECO:0000256" key="12">
    <source>
        <dbReference type="ARBA" id="ARBA00022989"/>
    </source>
</evidence>
<comment type="cofactor">
    <cofactor evidence="2">
        <name>Mg(2+)</name>
        <dbReference type="ChEBI" id="CHEBI:18420"/>
    </cofactor>
</comment>
<evidence type="ECO:0000256" key="14">
    <source>
        <dbReference type="ARBA" id="ARBA00023211"/>
    </source>
</evidence>
<evidence type="ECO:0000256" key="5">
    <source>
        <dbReference type="ARBA" id="ARBA00010810"/>
    </source>
</evidence>
<evidence type="ECO:0000259" key="19">
    <source>
        <dbReference type="Pfam" id="PF02516"/>
    </source>
</evidence>
<evidence type="ECO:0000256" key="3">
    <source>
        <dbReference type="ARBA" id="ARBA00004651"/>
    </source>
</evidence>
<evidence type="ECO:0000313" key="22">
    <source>
        <dbReference type="EMBL" id="AKB49883.1"/>
    </source>
</evidence>
<dbReference type="Pfam" id="PF18079">
    <property type="entry name" value="AglB_L1"/>
    <property type="match status" value="1"/>
</dbReference>
<feature type="region of interest" description="Disordered" evidence="17">
    <location>
        <begin position="484"/>
        <end position="524"/>
    </location>
</feature>
<reference evidence="22 23" key="1">
    <citation type="submission" date="2014-07" db="EMBL/GenBank/DDBJ databases">
        <title>Methanogenic archaea and the global carbon cycle.</title>
        <authorList>
            <person name="Henriksen J.R."/>
            <person name="Luke J."/>
            <person name="Reinhart S."/>
            <person name="Benedict M.N."/>
            <person name="Youngblut N.D."/>
            <person name="Metcalf M.E."/>
            <person name="Whitaker R.J."/>
            <person name="Metcalf W.W."/>
        </authorList>
    </citation>
    <scope>NUCLEOTIDE SEQUENCE [LARGE SCALE GENOMIC DNA]</scope>
    <source>
        <strain evidence="22 23">Wiesmoor</strain>
    </source>
</reference>
<keyword evidence="7" id="KW-0328">Glycosyltransferase</keyword>
<keyword evidence="8 22" id="KW-0808">Transferase</keyword>
<feature type="transmembrane region" description="Helical" evidence="18">
    <location>
        <begin position="138"/>
        <end position="155"/>
    </location>
</feature>
<evidence type="ECO:0000256" key="2">
    <source>
        <dbReference type="ARBA" id="ARBA00001946"/>
    </source>
</evidence>
<feature type="domain" description="AglB-like core" evidence="21">
    <location>
        <begin position="565"/>
        <end position="654"/>
    </location>
</feature>
<dbReference type="Pfam" id="PF02516">
    <property type="entry name" value="STT3"/>
    <property type="match status" value="1"/>
</dbReference>
<feature type="transmembrane region" description="Helical" evidence="18">
    <location>
        <begin position="438"/>
        <end position="457"/>
    </location>
</feature>
<dbReference type="InterPro" id="IPR048307">
    <property type="entry name" value="STT3_N"/>
</dbReference>
<dbReference type="PANTHER" id="PTHR13872:SF1">
    <property type="entry name" value="DOLICHYL-DIPHOSPHOOLIGOSACCHARIDE--PROTEIN GLYCOSYLTRANSFERASE SUBUNIT STT3B"/>
    <property type="match status" value="1"/>
</dbReference>
<keyword evidence="10" id="KW-0479">Metal-binding</keyword>
<dbReference type="GO" id="GO:0004576">
    <property type="term" value="F:oligosaccharyl transferase activity"/>
    <property type="evidence" value="ECO:0007669"/>
    <property type="project" value="InterPro"/>
</dbReference>
<proteinExistence type="inferred from homology"/>
<feature type="transmembrane region" description="Helical" evidence="18">
    <location>
        <begin position="323"/>
        <end position="342"/>
    </location>
</feature>
<gene>
    <name evidence="22" type="ORF">MSBRW_0630</name>
</gene>
<evidence type="ECO:0000256" key="1">
    <source>
        <dbReference type="ARBA" id="ARBA00001936"/>
    </source>
</evidence>
<dbReference type="Pfam" id="PF22627">
    <property type="entry name" value="AglB_core-like"/>
    <property type="match status" value="1"/>
</dbReference>
<feature type="transmembrane region" description="Helical" evidence="18">
    <location>
        <begin position="254"/>
        <end position="276"/>
    </location>
</feature>
<keyword evidence="11" id="KW-0460">Magnesium</keyword>
<dbReference type="AlphaFoldDB" id="A0A0E3QH26"/>
<feature type="transmembrane region" description="Helical" evidence="18">
    <location>
        <begin position="108"/>
        <end position="126"/>
    </location>
</feature>
<keyword evidence="9 18" id="KW-0812">Transmembrane</keyword>
<evidence type="ECO:0000256" key="4">
    <source>
        <dbReference type="ARBA" id="ARBA00004922"/>
    </source>
</evidence>
<dbReference type="GO" id="GO:0046872">
    <property type="term" value="F:metal ion binding"/>
    <property type="evidence" value="ECO:0007669"/>
    <property type="project" value="UniProtKB-KW"/>
</dbReference>
<evidence type="ECO:0000256" key="9">
    <source>
        <dbReference type="ARBA" id="ARBA00022692"/>
    </source>
</evidence>
<dbReference type="Gene3D" id="2.60.40.3390">
    <property type="match status" value="1"/>
</dbReference>
<evidence type="ECO:0000256" key="8">
    <source>
        <dbReference type="ARBA" id="ARBA00022679"/>
    </source>
</evidence>
<evidence type="ECO:0000256" key="15">
    <source>
        <dbReference type="ARBA" id="ARBA00030679"/>
    </source>
</evidence>
<organism evidence="22 23">
    <name type="scientific">Methanosarcina barkeri str. Wiesmoor</name>
    <dbReference type="NCBI Taxonomy" id="1434109"/>
    <lineage>
        <taxon>Archaea</taxon>
        <taxon>Methanobacteriati</taxon>
        <taxon>Methanobacteriota</taxon>
        <taxon>Stenosarchaea group</taxon>
        <taxon>Methanomicrobia</taxon>
        <taxon>Methanosarcinales</taxon>
        <taxon>Methanosarcinaceae</taxon>
        <taxon>Methanosarcina</taxon>
    </lineage>
</organism>
<dbReference type="EMBL" id="CP009526">
    <property type="protein sequence ID" value="AKB49883.1"/>
    <property type="molecule type" value="Genomic_DNA"/>
</dbReference>
<feature type="compositionally biased region" description="Basic and acidic residues" evidence="17">
    <location>
        <begin position="485"/>
        <end position="510"/>
    </location>
</feature>
<evidence type="ECO:0000259" key="21">
    <source>
        <dbReference type="Pfam" id="PF22627"/>
    </source>
</evidence>
<dbReference type="Gene3D" id="3.40.50.12610">
    <property type="match status" value="1"/>
</dbReference>
<evidence type="ECO:0000256" key="10">
    <source>
        <dbReference type="ARBA" id="ARBA00022723"/>
    </source>
</evidence>
<dbReference type="KEGG" id="mbw:MSBRW_0630"/>
<dbReference type="InterPro" id="IPR041154">
    <property type="entry name" value="AglB_P1"/>
</dbReference>
<feature type="transmembrane region" description="Helical" evidence="18">
    <location>
        <begin position="381"/>
        <end position="404"/>
    </location>
</feature>
<sequence length="836" mass="91695">MAKRPAHKLKFGIISLIAVALVAFLMRMISYSAATANGSINLMGYDSFYHMRRILYTAFNFPHSLNFDSYINYPAGFEVGWPPFFDFLGALLAKVLGVGHPDLYTTEFAGALLPVILGILTIIPLYIATAAIFDRKTALLGALIFAVIPAHVYISRFGAVDHHVAETLLSTSAYACFILALKWAREGSLSLPSLKTISSEKKLVKSLVLAVASGLFFALLIYTWIGALVFVSFILLYAFIQTTIDLKAEKNSDYVLICSTVALLATLLFTIPLSAGSVRPGLEMSAMYISWFQVFYVFSMLAGTLILWGFSLYISKKGLDWKYYPAALILISLAGLLSLKIFSAESYSFVIEGMSFFLGKGEYISTISEALPIFLTTEGKLTFAPVLGSLGLCFLTTLGGFFLLGLEWIGEKSKPEGVFFLLWSAFFAYLTLSQRRFSYLFAVNVAILTAYFLWVLLDSFDFETEVKKLAKSVPIAGKNATPALKAEKETKSKKSGKETKSKKSGKETKSKSRSKINNLSGSKQNSQPDYFKIVSSLALIGLVFIPCIWAGVAFAKDDGLINPVWKDSLTWLGASSPETSYYLDPSGTPEYGVLSWWDYGNWIVYQSKRPAVSNNFQTGVDDSAHFFTADSEEEAKAILEKLKVKYVITDNLMASGKFGSIVKLAGENISKYLNVQTTNVNGGLQTIATAKKEFTETEVYKLHQLDGSNLGNLRLVHESTAPEENNDSTSDVKIFEFVPGAMLSGTTDPGQNITATLELSSNTGRKFTYQNEVVSDKNGLFEITVPYSTENKTGGVNALSTYSLNAGGNVTVSEIQVTEKDVLEGNKVEVKIPDSK</sequence>
<evidence type="ECO:0000256" key="11">
    <source>
        <dbReference type="ARBA" id="ARBA00022842"/>
    </source>
</evidence>
<comment type="similarity">
    <text evidence="5">Belongs to the STT3 family.</text>
</comment>
<comment type="pathway">
    <text evidence="4">Protein modification; protein glycosylation.</text>
</comment>
<feature type="transmembrane region" description="Helical" evidence="18">
    <location>
        <begin position="416"/>
        <end position="432"/>
    </location>
</feature>
<feature type="domain" description="Archaeal glycosylation protein B peripheral" evidence="20">
    <location>
        <begin position="740"/>
        <end position="828"/>
    </location>
</feature>
<evidence type="ECO:0000259" key="20">
    <source>
        <dbReference type="Pfam" id="PF18079"/>
    </source>
</evidence>
<evidence type="ECO:0000256" key="17">
    <source>
        <dbReference type="SAM" id="MobiDB-lite"/>
    </source>
</evidence>
<comment type="cofactor">
    <cofactor evidence="1">
        <name>Mn(2+)</name>
        <dbReference type="ChEBI" id="CHEBI:29035"/>
    </cofactor>
</comment>
<evidence type="ECO:0000256" key="16">
    <source>
        <dbReference type="ARBA" id="ARBA00034066"/>
    </source>
</evidence>
<dbReference type="InterPro" id="IPR026410">
    <property type="entry name" value="OlisacTrfase_arch"/>
</dbReference>
<dbReference type="EC" id="2.4.99.21" evidence="6"/>
<evidence type="ECO:0000256" key="6">
    <source>
        <dbReference type="ARBA" id="ARBA00012602"/>
    </source>
</evidence>
<dbReference type="InterPro" id="IPR003674">
    <property type="entry name" value="Oligo_trans_STT3"/>
</dbReference>
<accession>A0A0E3QH26</accession>
<feature type="domain" description="Oligosaccharyl transferase STT3 N-terminal" evidence="19">
    <location>
        <begin position="23"/>
        <end position="302"/>
    </location>
</feature>
<dbReference type="SMR" id="A0A0E3QH26"/>
<dbReference type="GO" id="GO:0005886">
    <property type="term" value="C:plasma membrane"/>
    <property type="evidence" value="ECO:0007669"/>
    <property type="project" value="UniProtKB-SubCell"/>
</dbReference>
<dbReference type="NCBIfam" id="TIGR04154">
    <property type="entry name" value="archaeo_STT3"/>
    <property type="match status" value="1"/>
</dbReference>
<keyword evidence="14" id="KW-0464">Manganese</keyword>
<comment type="catalytic activity">
    <reaction evidence="16">
        <text>an archaeal dolichyl phosphooligosaccharide + [protein]-L-asparagine = an archaeal dolichyl phosphate + a glycoprotein with the oligosaccharide chain attached by N-beta-D-glycosyl linkage to a protein L-asparagine.</text>
        <dbReference type="EC" id="2.4.99.21"/>
    </reaction>
</comment>
<name>A0A0E3QH26_METBA</name>
<comment type="subcellular location">
    <subcellularLocation>
        <location evidence="3">Cell membrane</location>
        <topology evidence="3">Multi-pass membrane protein</topology>
    </subcellularLocation>
</comment>
<evidence type="ECO:0000313" key="23">
    <source>
        <dbReference type="Proteomes" id="UP000033038"/>
    </source>
</evidence>
<keyword evidence="12 18" id="KW-1133">Transmembrane helix</keyword>
<feature type="transmembrane region" description="Helical" evidence="18">
    <location>
        <begin position="206"/>
        <end position="239"/>
    </location>
</feature>
<dbReference type="InterPro" id="IPR054479">
    <property type="entry name" value="AglB-like_core"/>
</dbReference>
<dbReference type="PANTHER" id="PTHR13872">
    <property type="entry name" value="DOLICHYL-DIPHOSPHOOLIGOSACCHARIDE--PROTEIN GLYCOSYLTRANSFERASE SUBUNIT"/>
    <property type="match status" value="1"/>
</dbReference>
<protein>
    <recommendedName>
        <fullName evidence="6">dolichyl-phosphooligosaccharide-protein glycotransferase</fullName>
        <ecNumber evidence="6">2.4.99.21</ecNumber>
    </recommendedName>
    <alternativeName>
        <fullName evidence="15">Oligosaccharyl transferase</fullName>
    </alternativeName>
</protein>
<evidence type="ECO:0000256" key="18">
    <source>
        <dbReference type="SAM" id="Phobius"/>
    </source>
</evidence>
<dbReference type="HOGENOM" id="CLU_008803_0_0_2"/>
<evidence type="ECO:0000256" key="7">
    <source>
        <dbReference type="ARBA" id="ARBA00022676"/>
    </source>
</evidence>
<dbReference type="PATRIC" id="fig|1434109.4.peg.769"/>
<feature type="transmembrane region" description="Helical" evidence="18">
    <location>
        <begin position="288"/>
        <end position="311"/>
    </location>
</feature>
<evidence type="ECO:0000256" key="13">
    <source>
        <dbReference type="ARBA" id="ARBA00023136"/>
    </source>
</evidence>
<dbReference type="Proteomes" id="UP000033038">
    <property type="component" value="Chromosome"/>
</dbReference>